<evidence type="ECO:0000256" key="6">
    <source>
        <dbReference type="HAMAP-Rule" id="MF_01007"/>
    </source>
</evidence>
<dbReference type="PANTHER" id="PTHR11265:SF0">
    <property type="entry name" value="12S RRNA N4-METHYLCYTIDINE METHYLTRANSFERASE"/>
    <property type="match status" value="1"/>
</dbReference>
<organism evidence="7 8">
    <name type="scientific">Candidatus Sneabacter namystus</name>
    <dbReference type="NCBI Taxonomy" id="2601646"/>
    <lineage>
        <taxon>Bacteria</taxon>
        <taxon>Pseudomonadati</taxon>
        <taxon>Pseudomonadota</taxon>
        <taxon>Alphaproteobacteria</taxon>
        <taxon>Rickettsiales</taxon>
        <taxon>Rickettsiaceae</taxon>
        <taxon>Rickettsieae</taxon>
        <taxon>Candidatus Sneabacter</taxon>
    </lineage>
</organism>
<dbReference type="Pfam" id="PF01795">
    <property type="entry name" value="Methyltransf_5"/>
    <property type="match status" value="1"/>
</dbReference>
<keyword evidence="3 6" id="KW-0489">Methyltransferase</keyword>
<feature type="binding site" evidence="6">
    <location>
        <position position="96"/>
    </location>
    <ligand>
        <name>S-adenosyl-L-methionine</name>
        <dbReference type="ChEBI" id="CHEBI:59789"/>
    </ligand>
</feature>
<evidence type="ECO:0000256" key="4">
    <source>
        <dbReference type="ARBA" id="ARBA00022679"/>
    </source>
</evidence>
<dbReference type="Gene3D" id="1.10.150.170">
    <property type="entry name" value="Putative methyltransferase TM0872, insert domain"/>
    <property type="match status" value="1"/>
</dbReference>
<dbReference type="KEGG" id="snay:FZC37_02040"/>
<feature type="binding site" evidence="6">
    <location>
        <begin position="34"/>
        <end position="36"/>
    </location>
    <ligand>
        <name>S-adenosyl-L-methionine</name>
        <dbReference type="ChEBI" id="CHEBI:59789"/>
    </ligand>
</feature>
<sequence>MPVKNHIPVLLKQVIHYLDPQDDHTYVDCTFGMGGHSKAILQTAKCNVIGFDVDPSVIQHAKDLQKQYNSRFKFIQSNFADLDKHIPHSVDGFLFDLGTSTMQLTDPGRGFSFLYDGPLNMRMDNAKNQVTAQDIVNNFSESQLSEMLYKNSNERYSKKIAKAIVQNKQFIQSTTQLAQLIRNTLKRGKYRKIDVSTKTFQALRMEVNQELKTLQDSLTKITNLLKQNGKLVTIAFHALEDSIIKDFLRKNSVKKISRSKYAKEEPTSAQYQYKILTKKPITPDKEELQFNDSSRSAKLRVAIRI</sequence>
<dbReference type="GO" id="GO:0071424">
    <property type="term" value="F:rRNA (cytosine-N4-)-methyltransferase activity"/>
    <property type="evidence" value="ECO:0007669"/>
    <property type="project" value="UniProtKB-UniRule"/>
</dbReference>
<feature type="binding site" evidence="6">
    <location>
        <position position="103"/>
    </location>
    <ligand>
        <name>S-adenosyl-L-methionine</name>
        <dbReference type="ChEBI" id="CHEBI:59789"/>
    </ligand>
</feature>
<dbReference type="InterPro" id="IPR002903">
    <property type="entry name" value="RsmH"/>
</dbReference>
<evidence type="ECO:0000256" key="3">
    <source>
        <dbReference type="ARBA" id="ARBA00022603"/>
    </source>
</evidence>
<keyword evidence="2 6" id="KW-0698">rRNA processing</keyword>
<dbReference type="OrthoDB" id="9806637at2"/>
<evidence type="ECO:0000256" key="5">
    <source>
        <dbReference type="ARBA" id="ARBA00022691"/>
    </source>
</evidence>
<dbReference type="InterPro" id="IPR023397">
    <property type="entry name" value="SAM-dep_MeTrfase_MraW_recog"/>
</dbReference>
<dbReference type="RefSeq" id="WP_148952063.1">
    <property type="nucleotide sequence ID" value="NZ_CP043312.1"/>
</dbReference>
<dbReference type="PIRSF" id="PIRSF004486">
    <property type="entry name" value="MraW"/>
    <property type="match status" value="1"/>
</dbReference>
<comment type="similarity">
    <text evidence="1 6">Belongs to the methyltransferase superfamily. RsmH family.</text>
</comment>
<dbReference type="SUPFAM" id="SSF53335">
    <property type="entry name" value="S-adenosyl-L-methionine-dependent methyltransferases"/>
    <property type="match status" value="1"/>
</dbReference>
<comment type="catalytic activity">
    <reaction evidence="6">
        <text>cytidine(1402) in 16S rRNA + S-adenosyl-L-methionine = N(4)-methylcytidine(1402) in 16S rRNA + S-adenosyl-L-homocysteine + H(+)</text>
        <dbReference type="Rhea" id="RHEA:42928"/>
        <dbReference type="Rhea" id="RHEA-COMP:10286"/>
        <dbReference type="Rhea" id="RHEA-COMP:10287"/>
        <dbReference type="ChEBI" id="CHEBI:15378"/>
        <dbReference type="ChEBI" id="CHEBI:57856"/>
        <dbReference type="ChEBI" id="CHEBI:59789"/>
        <dbReference type="ChEBI" id="CHEBI:74506"/>
        <dbReference type="ChEBI" id="CHEBI:82748"/>
        <dbReference type="EC" id="2.1.1.199"/>
    </reaction>
</comment>
<dbReference type="AlphaFoldDB" id="A0A5C0UJP2"/>
<dbReference type="GO" id="GO:0005737">
    <property type="term" value="C:cytoplasm"/>
    <property type="evidence" value="ECO:0007669"/>
    <property type="project" value="UniProtKB-SubCell"/>
</dbReference>
<dbReference type="GO" id="GO:0070475">
    <property type="term" value="P:rRNA base methylation"/>
    <property type="evidence" value="ECO:0007669"/>
    <property type="project" value="UniProtKB-UniRule"/>
</dbReference>
<feature type="binding site" evidence="6">
    <location>
        <position position="52"/>
    </location>
    <ligand>
        <name>S-adenosyl-L-methionine</name>
        <dbReference type="ChEBI" id="CHEBI:59789"/>
    </ligand>
</feature>
<gene>
    <name evidence="6 7" type="primary">rsmH</name>
    <name evidence="7" type="ORF">FZC37_02040</name>
</gene>
<keyword evidence="8" id="KW-1185">Reference proteome</keyword>
<dbReference type="NCBIfam" id="TIGR00006">
    <property type="entry name" value="16S rRNA (cytosine(1402)-N(4))-methyltransferase RsmH"/>
    <property type="match status" value="1"/>
</dbReference>
<reference evidence="7 8" key="1">
    <citation type="submission" date="2019-08" db="EMBL/GenBank/DDBJ databases">
        <title>Highly reduced genomes of protist endosymbionts show evolutionary convergence.</title>
        <authorList>
            <person name="George E."/>
            <person name="Husnik F."/>
            <person name="Tashyreva D."/>
            <person name="Prokopchuk G."/>
            <person name="Horak A."/>
            <person name="Kwong W.K."/>
            <person name="Lukes J."/>
            <person name="Keeling P.J."/>
        </authorList>
    </citation>
    <scope>NUCLEOTIDE SEQUENCE [LARGE SCALE GENOMIC DNA]</scope>
    <source>
        <strain evidence="7">1621</strain>
    </source>
</reference>
<dbReference type="InterPro" id="IPR029063">
    <property type="entry name" value="SAM-dependent_MTases_sf"/>
</dbReference>
<keyword evidence="6" id="KW-0963">Cytoplasm</keyword>
<dbReference type="Proteomes" id="UP000323844">
    <property type="component" value="Chromosome"/>
</dbReference>
<dbReference type="CDD" id="cd02440">
    <property type="entry name" value="AdoMet_MTases"/>
    <property type="match status" value="1"/>
</dbReference>
<evidence type="ECO:0000256" key="2">
    <source>
        <dbReference type="ARBA" id="ARBA00022552"/>
    </source>
</evidence>
<proteinExistence type="inferred from homology"/>
<dbReference type="HAMAP" id="MF_01007">
    <property type="entry name" value="16SrRNA_methyltr_H"/>
    <property type="match status" value="1"/>
</dbReference>
<evidence type="ECO:0000313" key="8">
    <source>
        <dbReference type="Proteomes" id="UP000323844"/>
    </source>
</evidence>
<keyword evidence="4 6" id="KW-0808">Transferase</keyword>
<dbReference type="Gene3D" id="3.40.50.150">
    <property type="entry name" value="Vaccinia Virus protein VP39"/>
    <property type="match status" value="1"/>
</dbReference>
<name>A0A5C0UJP2_9RICK</name>
<comment type="subcellular location">
    <subcellularLocation>
        <location evidence="6">Cytoplasm</location>
    </subcellularLocation>
</comment>
<feature type="binding site" evidence="6">
    <location>
        <position position="79"/>
    </location>
    <ligand>
        <name>S-adenosyl-L-methionine</name>
        <dbReference type="ChEBI" id="CHEBI:59789"/>
    </ligand>
</feature>
<dbReference type="EC" id="2.1.1.199" evidence="6"/>
<accession>A0A5C0UJP2</accession>
<evidence type="ECO:0000313" key="7">
    <source>
        <dbReference type="EMBL" id="QEK39702.1"/>
    </source>
</evidence>
<evidence type="ECO:0000256" key="1">
    <source>
        <dbReference type="ARBA" id="ARBA00010396"/>
    </source>
</evidence>
<dbReference type="SUPFAM" id="SSF81799">
    <property type="entry name" value="Putative methyltransferase TM0872, insert domain"/>
    <property type="match status" value="1"/>
</dbReference>
<protein>
    <recommendedName>
        <fullName evidence="6">Ribosomal RNA small subunit methyltransferase H</fullName>
        <ecNumber evidence="6">2.1.1.199</ecNumber>
    </recommendedName>
    <alternativeName>
        <fullName evidence="6">16S rRNA m(4)C1402 methyltransferase</fullName>
    </alternativeName>
    <alternativeName>
        <fullName evidence="6">rRNA (cytosine-N(4)-)-methyltransferase RsmH</fullName>
    </alternativeName>
</protein>
<keyword evidence="5 6" id="KW-0949">S-adenosyl-L-methionine</keyword>
<comment type="function">
    <text evidence="6">Specifically methylates the N4 position of cytidine in position 1402 (C1402) of 16S rRNA.</text>
</comment>
<dbReference type="EMBL" id="CP043312">
    <property type="protein sequence ID" value="QEK39702.1"/>
    <property type="molecule type" value="Genomic_DNA"/>
</dbReference>
<dbReference type="PANTHER" id="PTHR11265">
    <property type="entry name" value="S-ADENOSYL-METHYLTRANSFERASE MRAW"/>
    <property type="match status" value="1"/>
</dbReference>